<keyword evidence="2" id="KW-0732">Signal</keyword>
<evidence type="ECO:0000256" key="2">
    <source>
        <dbReference type="SAM" id="SignalP"/>
    </source>
</evidence>
<accession>A0A9Q0QKR4</accession>
<sequence>MKLQLKVALACLVGLVWIQQGFCEKLSTRSGINNWTCTCAASYQGNQSYIKSNSSTSCDCSPEASGQSRGTWTCTCSSDGLPKVAAGSQHTTCFTACNCTSGSLTDAQATRKHISSTIVVVILLCVILTTLAFLTSITWYLCRKDKFPIQSPTFLSDRETSCNSATKLVEKSPLFVSTLNYLYL</sequence>
<dbReference type="EMBL" id="JAPFFL010000008">
    <property type="protein sequence ID" value="KAJ6708346.1"/>
    <property type="molecule type" value="Genomic_DNA"/>
</dbReference>
<keyword evidence="1" id="KW-0472">Membrane</keyword>
<feature type="chain" id="PRO_5040319387" evidence="2">
    <location>
        <begin position="24"/>
        <end position="184"/>
    </location>
</feature>
<keyword evidence="4" id="KW-1185">Reference proteome</keyword>
<proteinExistence type="predicted"/>
<reference evidence="3" key="1">
    <citation type="submission" date="2022-11" db="EMBL/GenBank/DDBJ databases">
        <authorList>
            <person name="Hyden B.L."/>
            <person name="Feng K."/>
            <person name="Yates T."/>
            <person name="Jawdy S."/>
            <person name="Smart L.B."/>
            <person name="Muchero W."/>
        </authorList>
    </citation>
    <scope>NUCLEOTIDE SEQUENCE</scope>
    <source>
        <tissue evidence="3">Shoot tip</tissue>
    </source>
</reference>
<dbReference type="OrthoDB" id="1890790at2759"/>
<evidence type="ECO:0000313" key="4">
    <source>
        <dbReference type="Proteomes" id="UP001151529"/>
    </source>
</evidence>
<name>A0A9Q0QKR4_SALVM</name>
<keyword evidence="1" id="KW-1133">Transmembrane helix</keyword>
<comment type="caution">
    <text evidence="3">The sequence shown here is derived from an EMBL/GenBank/DDBJ whole genome shotgun (WGS) entry which is preliminary data.</text>
</comment>
<evidence type="ECO:0000256" key="1">
    <source>
        <dbReference type="SAM" id="Phobius"/>
    </source>
</evidence>
<feature type="signal peptide" evidence="2">
    <location>
        <begin position="1"/>
        <end position="23"/>
    </location>
</feature>
<organism evidence="3 4">
    <name type="scientific">Salix viminalis</name>
    <name type="common">Common osier</name>
    <name type="synonym">Basket willow</name>
    <dbReference type="NCBI Taxonomy" id="40686"/>
    <lineage>
        <taxon>Eukaryota</taxon>
        <taxon>Viridiplantae</taxon>
        <taxon>Streptophyta</taxon>
        <taxon>Embryophyta</taxon>
        <taxon>Tracheophyta</taxon>
        <taxon>Spermatophyta</taxon>
        <taxon>Magnoliopsida</taxon>
        <taxon>eudicotyledons</taxon>
        <taxon>Gunneridae</taxon>
        <taxon>Pentapetalae</taxon>
        <taxon>rosids</taxon>
        <taxon>fabids</taxon>
        <taxon>Malpighiales</taxon>
        <taxon>Salicaceae</taxon>
        <taxon>Saliceae</taxon>
        <taxon>Salix</taxon>
    </lineage>
</organism>
<dbReference type="Proteomes" id="UP001151529">
    <property type="component" value="Chromosome 4"/>
</dbReference>
<reference evidence="3" key="2">
    <citation type="journal article" date="2023" name="Int. J. Mol. Sci.">
        <title>De Novo Assembly and Annotation of 11 Diverse Shrub Willow (Salix) Genomes Reveals Novel Gene Organization in Sex-Linked Regions.</title>
        <authorList>
            <person name="Hyden B."/>
            <person name="Feng K."/>
            <person name="Yates T.B."/>
            <person name="Jawdy S."/>
            <person name="Cereghino C."/>
            <person name="Smart L.B."/>
            <person name="Muchero W."/>
        </authorList>
    </citation>
    <scope>NUCLEOTIDE SEQUENCE [LARGE SCALE GENOMIC DNA]</scope>
    <source>
        <tissue evidence="3">Shoot tip</tissue>
    </source>
</reference>
<keyword evidence="1" id="KW-0812">Transmembrane</keyword>
<dbReference type="AlphaFoldDB" id="A0A9Q0QKR4"/>
<gene>
    <name evidence="3" type="ORF">OIU85_028595</name>
</gene>
<feature type="transmembrane region" description="Helical" evidence="1">
    <location>
        <begin position="118"/>
        <end position="142"/>
    </location>
</feature>
<protein>
    <submittedName>
        <fullName evidence="3">Uncharacterized protein</fullName>
    </submittedName>
</protein>
<evidence type="ECO:0000313" key="3">
    <source>
        <dbReference type="EMBL" id="KAJ6708346.1"/>
    </source>
</evidence>